<dbReference type="Proteomes" id="UP000030653">
    <property type="component" value="Unassembled WGS sequence"/>
</dbReference>
<evidence type="ECO:0000313" key="1">
    <source>
        <dbReference type="EMBL" id="EJT99417.1"/>
    </source>
</evidence>
<organism evidence="1 2">
    <name type="scientific">Dacryopinax primogenitus (strain DJM 731)</name>
    <name type="common">Brown rot fungus</name>
    <dbReference type="NCBI Taxonomy" id="1858805"/>
    <lineage>
        <taxon>Eukaryota</taxon>
        <taxon>Fungi</taxon>
        <taxon>Dikarya</taxon>
        <taxon>Basidiomycota</taxon>
        <taxon>Agaricomycotina</taxon>
        <taxon>Dacrymycetes</taxon>
        <taxon>Dacrymycetales</taxon>
        <taxon>Dacrymycetaceae</taxon>
        <taxon>Dacryopinax</taxon>
    </lineage>
</organism>
<dbReference type="RefSeq" id="XP_040626315.1">
    <property type="nucleotide sequence ID" value="XM_040773481.1"/>
</dbReference>
<protein>
    <submittedName>
        <fullName evidence="1">Uncharacterized protein</fullName>
    </submittedName>
</protein>
<keyword evidence="2" id="KW-1185">Reference proteome</keyword>
<dbReference type="EMBL" id="JH795870">
    <property type="protein sequence ID" value="EJT99417.1"/>
    <property type="molecule type" value="Genomic_DNA"/>
</dbReference>
<evidence type="ECO:0000313" key="2">
    <source>
        <dbReference type="Proteomes" id="UP000030653"/>
    </source>
</evidence>
<gene>
    <name evidence="1" type="ORF">DACRYDRAFT_23954</name>
</gene>
<dbReference type="AlphaFoldDB" id="M5G6M7"/>
<reference evidence="1 2" key="1">
    <citation type="journal article" date="2012" name="Science">
        <title>The Paleozoic origin of enzymatic lignin decomposition reconstructed from 31 fungal genomes.</title>
        <authorList>
            <person name="Floudas D."/>
            <person name="Binder M."/>
            <person name="Riley R."/>
            <person name="Barry K."/>
            <person name="Blanchette R.A."/>
            <person name="Henrissat B."/>
            <person name="Martinez A.T."/>
            <person name="Otillar R."/>
            <person name="Spatafora J.W."/>
            <person name="Yadav J.S."/>
            <person name="Aerts A."/>
            <person name="Benoit I."/>
            <person name="Boyd A."/>
            <person name="Carlson A."/>
            <person name="Copeland A."/>
            <person name="Coutinho P.M."/>
            <person name="de Vries R.P."/>
            <person name="Ferreira P."/>
            <person name="Findley K."/>
            <person name="Foster B."/>
            <person name="Gaskell J."/>
            <person name="Glotzer D."/>
            <person name="Gorecki P."/>
            <person name="Heitman J."/>
            <person name="Hesse C."/>
            <person name="Hori C."/>
            <person name="Igarashi K."/>
            <person name="Jurgens J.A."/>
            <person name="Kallen N."/>
            <person name="Kersten P."/>
            <person name="Kohler A."/>
            <person name="Kuees U."/>
            <person name="Kumar T.K.A."/>
            <person name="Kuo A."/>
            <person name="LaButti K."/>
            <person name="Larrondo L.F."/>
            <person name="Lindquist E."/>
            <person name="Ling A."/>
            <person name="Lombard V."/>
            <person name="Lucas S."/>
            <person name="Lundell T."/>
            <person name="Martin R."/>
            <person name="McLaughlin D.J."/>
            <person name="Morgenstern I."/>
            <person name="Morin E."/>
            <person name="Murat C."/>
            <person name="Nagy L.G."/>
            <person name="Nolan M."/>
            <person name="Ohm R.A."/>
            <person name="Patyshakuliyeva A."/>
            <person name="Rokas A."/>
            <person name="Ruiz-Duenas F.J."/>
            <person name="Sabat G."/>
            <person name="Salamov A."/>
            <person name="Samejima M."/>
            <person name="Schmutz J."/>
            <person name="Slot J.C."/>
            <person name="St John F."/>
            <person name="Stenlid J."/>
            <person name="Sun H."/>
            <person name="Sun S."/>
            <person name="Syed K."/>
            <person name="Tsang A."/>
            <person name="Wiebenga A."/>
            <person name="Young D."/>
            <person name="Pisabarro A."/>
            <person name="Eastwood D.C."/>
            <person name="Martin F."/>
            <person name="Cullen D."/>
            <person name="Grigoriev I.V."/>
            <person name="Hibbett D.S."/>
        </authorList>
    </citation>
    <scope>NUCLEOTIDE SEQUENCE [LARGE SCALE GENOMIC DNA]</scope>
    <source>
        <strain evidence="1 2">DJM-731 SS1</strain>
    </source>
</reference>
<name>M5G6M7_DACPD</name>
<proteinExistence type="predicted"/>
<dbReference type="HOGENOM" id="CLU_2654458_0_0_1"/>
<accession>M5G6M7</accession>
<sequence length="76" mass="8489">MYIAELAAACESKLHGERYIHCQPWTGSIQVRKTSVDVVKWGDVVSVACDPWGGVQSDDTMLWDGLSRSFGRDTDR</sequence>
<dbReference type="GeneID" id="63688543"/>